<dbReference type="OrthoDB" id="5402279at2759"/>
<evidence type="ECO:0000256" key="1">
    <source>
        <dbReference type="SAM" id="MobiDB-lite"/>
    </source>
</evidence>
<proteinExistence type="predicted"/>
<keyword evidence="3" id="KW-1185">Reference proteome</keyword>
<dbReference type="EMBL" id="NESQ01000052">
    <property type="protein sequence ID" value="PUU80997.1"/>
    <property type="molecule type" value="Genomic_DNA"/>
</dbReference>
<protein>
    <submittedName>
        <fullName evidence="2">Uncharacterized protein</fullName>
    </submittedName>
</protein>
<organism evidence="2 3">
    <name type="scientific">Tuber borchii</name>
    <name type="common">White truffle</name>
    <dbReference type="NCBI Taxonomy" id="42251"/>
    <lineage>
        <taxon>Eukaryota</taxon>
        <taxon>Fungi</taxon>
        <taxon>Dikarya</taxon>
        <taxon>Ascomycota</taxon>
        <taxon>Pezizomycotina</taxon>
        <taxon>Pezizomycetes</taxon>
        <taxon>Pezizales</taxon>
        <taxon>Tuberaceae</taxon>
        <taxon>Tuber</taxon>
    </lineage>
</organism>
<sequence length="281" mass="30861">MSSPPPEVPEEVDVVDAIAPPGKLYIRYSTETSTSNHRWRHACFDVSTITPGDIGGLYAALCSTITTDLQRLQHERKLASKRASSFGMGSLAPGAETKYEPLNCELRIEHCRLLDKDGKLVLPPLGKANVVAVEGKEGWERVGGKSKRMDLVEWLLSAAVIEVSSEEEGAVVWGEEVLQGLLFEEGVNWPWYCIKVRFVFESRLDLVLKHHARLVEAGIDPQTFFPIPHPTLSPPPPAVPKKDAKPAPTTAASGSAIRSRKVELVRAKSKTAFTMKSLIKS</sequence>
<reference evidence="2 3" key="1">
    <citation type="submission" date="2017-04" db="EMBL/GenBank/DDBJ databases">
        <title>Draft genome sequence of Tuber borchii Vittad., a whitish edible truffle.</title>
        <authorList>
            <consortium name="DOE Joint Genome Institute"/>
            <person name="Murat C."/>
            <person name="Kuo A."/>
            <person name="Barry K.W."/>
            <person name="Clum A."/>
            <person name="Dockter R.B."/>
            <person name="Fauchery L."/>
            <person name="Iotti M."/>
            <person name="Kohler A."/>
            <person name="Labutti K."/>
            <person name="Lindquist E.A."/>
            <person name="Lipzen A."/>
            <person name="Ohm R.A."/>
            <person name="Wang M."/>
            <person name="Grigoriev I.V."/>
            <person name="Zambonelli A."/>
            <person name="Martin F.M."/>
        </authorList>
    </citation>
    <scope>NUCLEOTIDE SEQUENCE [LARGE SCALE GENOMIC DNA]</scope>
    <source>
        <strain evidence="2 3">Tbo3840</strain>
    </source>
</reference>
<feature type="compositionally biased region" description="Pro residues" evidence="1">
    <location>
        <begin position="230"/>
        <end position="239"/>
    </location>
</feature>
<dbReference type="Proteomes" id="UP000244722">
    <property type="component" value="Unassembled WGS sequence"/>
</dbReference>
<dbReference type="AlphaFoldDB" id="A0A2T6ZZS2"/>
<evidence type="ECO:0000313" key="3">
    <source>
        <dbReference type="Proteomes" id="UP000244722"/>
    </source>
</evidence>
<comment type="caution">
    <text evidence="2">The sequence shown here is derived from an EMBL/GenBank/DDBJ whole genome shotgun (WGS) entry which is preliminary data.</text>
</comment>
<feature type="region of interest" description="Disordered" evidence="1">
    <location>
        <begin position="230"/>
        <end position="258"/>
    </location>
</feature>
<evidence type="ECO:0000313" key="2">
    <source>
        <dbReference type="EMBL" id="PUU80997.1"/>
    </source>
</evidence>
<name>A0A2T6ZZS2_TUBBO</name>
<accession>A0A2T6ZZS2</accession>
<gene>
    <name evidence="2" type="ORF">B9Z19DRAFT_1191410</name>
</gene>